<evidence type="ECO:0000256" key="9">
    <source>
        <dbReference type="ARBA" id="ARBA00022840"/>
    </source>
</evidence>
<feature type="non-terminal residue" evidence="12">
    <location>
        <position position="383"/>
    </location>
</feature>
<dbReference type="SUPFAM" id="SSF52402">
    <property type="entry name" value="Adenine nucleotide alpha hydrolases-like"/>
    <property type="match status" value="1"/>
</dbReference>
<sequence>MKKVVLGYSGGLDTSVLIKLIKEKYNAEVIAVVVDVGQKENITAIKEKALAIGAVESIVIDARDEFAEHYILPAIKANAVYEKSYPLATALARPLIAKHLVDIAHQYGAETIAHGCTGKGNDQVRFETAIACLDPQIELLAPVREFGLNRDYELAYAKEHDIPIDHQLNIYSIDENLWGRSIECGPLEDADNEPPESAFAWTNSPLKAPNYNAYLEIEFESGKPCRLNGKSMDLANLITELNRIGGLHGVGRIDHIESRIIGLKSREVYETPAAAILLAAHYDLEKMVLTRDVLSFKPFIENLFSELVYDGRWFSPLFQALNQFVNATQETVSGKVKIKLYKGNVIIIGRDSKNSLYQKEFVTYSSFDQFEFQSARGFIEIWS</sequence>
<evidence type="ECO:0000259" key="11">
    <source>
        <dbReference type="Pfam" id="PF20979"/>
    </source>
</evidence>
<comment type="subunit">
    <text evidence="2">Homotetramer.</text>
</comment>
<reference evidence="13" key="1">
    <citation type="submission" date="2017-01" db="EMBL/GenBank/DDBJ databases">
        <title>Novel pathways for hydrocarbon cycling and metabolic interdependencies in hydrothermal sediment communities.</title>
        <authorList>
            <person name="Dombrowski N."/>
            <person name="Seitz K."/>
            <person name="Teske A."/>
            <person name="Baker B."/>
        </authorList>
    </citation>
    <scope>NUCLEOTIDE SEQUENCE [LARGE SCALE GENOMIC DNA]</scope>
</reference>
<keyword evidence="6" id="KW-0436">Ligase</keyword>
<evidence type="ECO:0000313" key="13">
    <source>
        <dbReference type="Proteomes" id="UP000191663"/>
    </source>
</evidence>
<evidence type="ECO:0000256" key="4">
    <source>
        <dbReference type="ARBA" id="ARBA00022490"/>
    </source>
</evidence>
<keyword evidence="9" id="KW-0067">ATP-binding</keyword>
<dbReference type="HAMAP" id="MF_00005">
    <property type="entry name" value="Arg_succ_synth_type1"/>
    <property type="match status" value="1"/>
</dbReference>
<dbReference type="GO" id="GO:0005737">
    <property type="term" value="C:cytoplasm"/>
    <property type="evidence" value="ECO:0007669"/>
    <property type="project" value="TreeGrafter"/>
</dbReference>
<dbReference type="AlphaFoldDB" id="A0A1V4QFN6"/>
<evidence type="ECO:0000256" key="7">
    <source>
        <dbReference type="ARBA" id="ARBA00022605"/>
    </source>
</evidence>
<evidence type="ECO:0000256" key="2">
    <source>
        <dbReference type="ARBA" id="ARBA00011881"/>
    </source>
</evidence>
<feature type="domain" description="Arginosuccinate synthase-like N-terminal" evidence="10">
    <location>
        <begin position="3"/>
        <end position="163"/>
    </location>
</feature>
<comment type="caution">
    <text evidence="12">The sequence shown here is derived from an EMBL/GenBank/DDBJ whole genome shotgun (WGS) entry which is preliminary data.</text>
</comment>
<evidence type="ECO:0000256" key="6">
    <source>
        <dbReference type="ARBA" id="ARBA00022598"/>
    </source>
</evidence>
<dbReference type="InterPro" id="IPR048268">
    <property type="entry name" value="Arginosuc_syn_C"/>
</dbReference>
<dbReference type="GO" id="GO:0000053">
    <property type="term" value="P:argininosuccinate metabolic process"/>
    <property type="evidence" value="ECO:0007669"/>
    <property type="project" value="TreeGrafter"/>
</dbReference>
<comment type="pathway">
    <text evidence="1">Amino-acid biosynthesis; L-arginine biosynthesis; L-arginine from L-ornithine and carbamoyl phosphate: step 2/3.</text>
</comment>
<dbReference type="InterPro" id="IPR023434">
    <property type="entry name" value="Arginosuc_synth_type_1_subfam"/>
</dbReference>
<keyword evidence="7" id="KW-0028">Amino-acid biosynthesis</keyword>
<keyword evidence="8" id="KW-0547">Nucleotide-binding</keyword>
<organism evidence="12 13">
    <name type="scientific">candidate division WOR-3 bacterium 4484_100</name>
    <dbReference type="NCBI Taxonomy" id="1936077"/>
    <lineage>
        <taxon>Bacteria</taxon>
        <taxon>Bacteria division WOR-3</taxon>
    </lineage>
</organism>
<accession>A0A1V4QFN6</accession>
<name>A0A1V4QFN6_UNCW3</name>
<evidence type="ECO:0000256" key="5">
    <source>
        <dbReference type="ARBA" id="ARBA00022571"/>
    </source>
</evidence>
<keyword evidence="4" id="KW-0963">Cytoplasm</keyword>
<dbReference type="Gene3D" id="3.40.50.620">
    <property type="entry name" value="HUPs"/>
    <property type="match status" value="1"/>
</dbReference>
<dbReference type="InterPro" id="IPR048267">
    <property type="entry name" value="Arginosuc_syn_N"/>
</dbReference>
<dbReference type="PANTHER" id="PTHR11587">
    <property type="entry name" value="ARGININOSUCCINATE SYNTHASE"/>
    <property type="match status" value="1"/>
</dbReference>
<dbReference type="NCBIfam" id="TIGR00032">
    <property type="entry name" value="argG"/>
    <property type="match status" value="1"/>
</dbReference>
<evidence type="ECO:0000313" key="12">
    <source>
        <dbReference type="EMBL" id="OPX17787.1"/>
    </source>
</evidence>
<evidence type="ECO:0000256" key="1">
    <source>
        <dbReference type="ARBA" id="ARBA00004967"/>
    </source>
</evidence>
<dbReference type="InterPro" id="IPR018223">
    <property type="entry name" value="Arginosuc_synth_CS"/>
</dbReference>
<gene>
    <name evidence="12" type="ORF">BXT86_04670</name>
</gene>
<dbReference type="Pfam" id="PF20979">
    <property type="entry name" value="Arginosuc_syn_C"/>
    <property type="match status" value="1"/>
</dbReference>
<dbReference type="SUPFAM" id="SSF69864">
    <property type="entry name" value="Argininosuccinate synthetase, C-terminal domain"/>
    <property type="match status" value="1"/>
</dbReference>
<dbReference type="PANTHER" id="PTHR11587:SF2">
    <property type="entry name" value="ARGININOSUCCINATE SYNTHASE"/>
    <property type="match status" value="1"/>
</dbReference>
<protein>
    <recommendedName>
        <fullName evidence="3">argininosuccinate synthase</fullName>
        <ecNumber evidence="3">6.3.4.5</ecNumber>
    </recommendedName>
</protein>
<dbReference type="EC" id="6.3.4.5" evidence="3"/>
<dbReference type="CDD" id="cd01999">
    <property type="entry name" value="ASS"/>
    <property type="match status" value="1"/>
</dbReference>
<evidence type="ECO:0000256" key="8">
    <source>
        <dbReference type="ARBA" id="ARBA00022741"/>
    </source>
</evidence>
<dbReference type="NCBIfam" id="NF001770">
    <property type="entry name" value="PRK00509.1"/>
    <property type="match status" value="1"/>
</dbReference>
<dbReference type="Gene3D" id="3.90.1260.10">
    <property type="entry name" value="Argininosuccinate synthetase, chain A, domain 2"/>
    <property type="match status" value="1"/>
</dbReference>
<dbReference type="EMBL" id="MUKB01000077">
    <property type="protein sequence ID" value="OPX17787.1"/>
    <property type="molecule type" value="Genomic_DNA"/>
</dbReference>
<dbReference type="PROSITE" id="PS00565">
    <property type="entry name" value="ARGININOSUCCIN_SYN_2"/>
    <property type="match status" value="1"/>
</dbReference>
<dbReference type="Proteomes" id="UP000191663">
    <property type="component" value="Unassembled WGS sequence"/>
</dbReference>
<dbReference type="GO" id="GO:0005524">
    <property type="term" value="F:ATP binding"/>
    <property type="evidence" value="ECO:0007669"/>
    <property type="project" value="UniProtKB-KW"/>
</dbReference>
<dbReference type="FunFam" id="3.40.50.620:FF:000038">
    <property type="entry name" value="Argininosuccinate synthase"/>
    <property type="match status" value="1"/>
</dbReference>
<dbReference type="GO" id="GO:0004055">
    <property type="term" value="F:argininosuccinate synthase activity"/>
    <property type="evidence" value="ECO:0007669"/>
    <property type="project" value="UniProtKB-EC"/>
</dbReference>
<dbReference type="InterPro" id="IPR014729">
    <property type="entry name" value="Rossmann-like_a/b/a_fold"/>
</dbReference>
<dbReference type="InterPro" id="IPR024074">
    <property type="entry name" value="AS_cat/multimer_dom_body"/>
</dbReference>
<dbReference type="Pfam" id="PF00764">
    <property type="entry name" value="Arginosuc_synth"/>
    <property type="match status" value="1"/>
</dbReference>
<evidence type="ECO:0000256" key="3">
    <source>
        <dbReference type="ARBA" id="ARBA00012286"/>
    </source>
</evidence>
<feature type="domain" description="Arginosuccinate synthase C-terminal" evidence="11">
    <location>
        <begin position="171"/>
        <end position="383"/>
    </location>
</feature>
<dbReference type="GO" id="GO:0000050">
    <property type="term" value="P:urea cycle"/>
    <property type="evidence" value="ECO:0007669"/>
    <property type="project" value="TreeGrafter"/>
</dbReference>
<keyword evidence="5" id="KW-0055">Arginine biosynthesis</keyword>
<proteinExistence type="inferred from homology"/>
<dbReference type="UniPathway" id="UPA00068">
    <property type="reaction ID" value="UER00113"/>
</dbReference>
<evidence type="ECO:0000259" key="10">
    <source>
        <dbReference type="Pfam" id="PF00764"/>
    </source>
</evidence>
<dbReference type="GO" id="GO:0006526">
    <property type="term" value="P:L-arginine biosynthetic process"/>
    <property type="evidence" value="ECO:0007669"/>
    <property type="project" value="UniProtKB-UniPathway"/>
</dbReference>
<dbReference type="InterPro" id="IPR001518">
    <property type="entry name" value="Arginosuc_synth"/>
</dbReference>
<dbReference type="FunFam" id="3.90.1260.10:FF:000007">
    <property type="entry name" value="Argininosuccinate synthase"/>
    <property type="match status" value="1"/>
</dbReference>